<dbReference type="InterPro" id="IPR051038">
    <property type="entry name" value="RMT2/GAMT_Mtase"/>
</dbReference>
<evidence type="ECO:0000313" key="2">
    <source>
        <dbReference type="Proteomes" id="UP000694414"/>
    </source>
</evidence>
<dbReference type="GeneTree" id="ENSGT00390000018061"/>
<organism evidence="1 2">
    <name type="scientific">Prolemur simus</name>
    <name type="common">Greater bamboo lemur</name>
    <name type="synonym">Hapalemur simus</name>
    <dbReference type="NCBI Taxonomy" id="1328070"/>
    <lineage>
        <taxon>Eukaryota</taxon>
        <taxon>Metazoa</taxon>
        <taxon>Chordata</taxon>
        <taxon>Craniata</taxon>
        <taxon>Vertebrata</taxon>
        <taxon>Euteleostomi</taxon>
        <taxon>Mammalia</taxon>
        <taxon>Eutheria</taxon>
        <taxon>Euarchontoglires</taxon>
        <taxon>Primates</taxon>
        <taxon>Strepsirrhini</taxon>
        <taxon>Lemuriformes</taxon>
        <taxon>Lemuridae</taxon>
        <taxon>Prolemur</taxon>
    </lineage>
</organism>
<dbReference type="GO" id="GO:0005737">
    <property type="term" value="C:cytoplasm"/>
    <property type="evidence" value="ECO:0007669"/>
    <property type="project" value="TreeGrafter"/>
</dbReference>
<dbReference type="Proteomes" id="UP000694414">
    <property type="component" value="Unplaced"/>
</dbReference>
<sequence length="253" mass="28087">MSDHAAPPNFAPGENCSPAWQAAPAANNAADTHLRILGKPVMERWEAPYMHSLAAAATSRGSRGHVLEVGFGMALAASKVQEAPIQEHWIIECNDGVFQWLQDWARQQAHKVAPSLGPRPWTPDPVGGILYDTYPLSEETWHTHQFRTSSRWGPPPDPCLSPHNHAFRLLKPGGILTYCNLTSWGHGHQVQCECLRPSEVTWLPSHQETQVPALLDAGFRSENIRTEVMALVPPADCRCYTFPEMITPLVTKH</sequence>
<dbReference type="PANTHER" id="PTHR32379:SF1">
    <property type="entry name" value="GUANIDINOACETATE N-METHYLTRANSFERASE"/>
    <property type="match status" value="1"/>
</dbReference>
<evidence type="ECO:0008006" key="3">
    <source>
        <dbReference type="Google" id="ProtNLM"/>
    </source>
</evidence>
<dbReference type="SUPFAM" id="SSF53335">
    <property type="entry name" value="S-adenosyl-L-methionine-dependent methyltransferases"/>
    <property type="match status" value="1"/>
</dbReference>
<dbReference type="Ensembl" id="ENSPSMT00000005388.1">
    <property type="protein sequence ID" value="ENSPSMP00000004467.1"/>
    <property type="gene ID" value="ENSPSMG00000003574.1"/>
</dbReference>
<protein>
    <recommendedName>
        <fullName evidence="3">Guanidinoacetate N-methyltransferase</fullName>
    </recommendedName>
</protein>
<reference evidence="1" key="1">
    <citation type="submission" date="2025-08" db="UniProtKB">
        <authorList>
            <consortium name="Ensembl"/>
        </authorList>
    </citation>
    <scope>IDENTIFICATION</scope>
</reference>
<dbReference type="GO" id="GO:0005634">
    <property type="term" value="C:nucleus"/>
    <property type="evidence" value="ECO:0007669"/>
    <property type="project" value="TreeGrafter"/>
</dbReference>
<evidence type="ECO:0000313" key="1">
    <source>
        <dbReference type="Ensembl" id="ENSPSMP00000004467.1"/>
    </source>
</evidence>
<dbReference type="GO" id="GO:0030731">
    <property type="term" value="F:guanidinoacetate N-methyltransferase activity"/>
    <property type="evidence" value="ECO:0007669"/>
    <property type="project" value="TreeGrafter"/>
</dbReference>
<dbReference type="InterPro" id="IPR029063">
    <property type="entry name" value="SAM-dependent_MTases_sf"/>
</dbReference>
<name>A0A8C8YIM3_PROSS</name>
<dbReference type="AlphaFoldDB" id="A0A8C8YIM3"/>
<dbReference type="GO" id="GO:0006601">
    <property type="term" value="P:creatine biosynthetic process"/>
    <property type="evidence" value="ECO:0007669"/>
    <property type="project" value="TreeGrafter"/>
</dbReference>
<proteinExistence type="predicted"/>
<keyword evidence="2" id="KW-1185">Reference proteome</keyword>
<dbReference type="PANTHER" id="PTHR32379">
    <property type="entry name" value="GUANIDINOACETATE N-METHYLTRANSFERASE"/>
    <property type="match status" value="1"/>
</dbReference>
<accession>A0A8C8YIM3</accession>
<reference evidence="1" key="2">
    <citation type="submission" date="2025-09" db="UniProtKB">
        <authorList>
            <consortium name="Ensembl"/>
        </authorList>
    </citation>
    <scope>IDENTIFICATION</scope>
</reference>
<dbReference type="Gene3D" id="3.40.50.150">
    <property type="entry name" value="Vaccinia Virus protein VP39"/>
    <property type="match status" value="1"/>
</dbReference>